<dbReference type="Proteomes" id="UP000304941">
    <property type="component" value="Unassembled WGS sequence"/>
</dbReference>
<comment type="subcellular location">
    <subcellularLocation>
        <location evidence="5">Cytoplasm</location>
    </subcellularLocation>
</comment>
<dbReference type="SUPFAM" id="SSF117130">
    <property type="entry name" value="CsrA-like"/>
    <property type="match status" value="1"/>
</dbReference>
<dbReference type="PANTHER" id="PTHR34984:SF1">
    <property type="entry name" value="CARBON STORAGE REGULATOR"/>
    <property type="match status" value="1"/>
</dbReference>
<dbReference type="Gene3D" id="2.60.40.4380">
    <property type="entry name" value="Translational regulator CsrA"/>
    <property type="match status" value="1"/>
</dbReference>
<comment type="caution">
    <text evidence="7">The sequence shown here is derived from an EMBL/GenBank/DDBJ whole genome shotgun (WGS) entry which is preliminary data.</text>
</comment>
<reference evidence="7 8" key="1">
    <citation type="submission" date="2019-05" db="EMBL/GenBank/DDBJ databases">
        <title>Pseudomonas edaphica sp. nov., isolated from rhizospheric soil of Cistus ladanifer L. in Spain.</title>
        <authorList>
            <person name="Peix A."/>
        </authorList>
    </citation>
    <scope>NUCLEOTIDE SEQUENCE [LARGE SCALE GENOMIC DNA]</scope>
    <source>
        <strain evidence="7 8">RD25</strain>
    </source>
</reference>
<name>A0ABY2TUW8_9PSED</name>
<accession>A0ABY2TUW8</accession>
<evidence type="ECO:0000256" key="5">
    <source>
        <dbReference type="HAMAP-Rule" id="MF_00167"/>
    </source>
</evidence>
<keyword evidence="5" id="KW-0678">Repressor</keyword>
<evidence type="ECO:0000256" key="6">
    <source>
        <dbReference type="SAM" id="MobiDB-lite"/>
    </source>
</evidence>
<sequence length="76" mass="8470">MLLITRRTGERLRIDDEIQIKVIDVIGSHVSLGIQAPRHIPIARSELHERAIDAEDKDKKPGSPSAPESPLPKNRS</sequence>
<keyword evidence="8" id="KW-1185">Reference proteome</keyword>
<comment type="function">
    <text evidence="5">A key translational regulator that binds mRNA to regulate translation initiation and/or mRNA stability. Mediates global changes in gene expression, shifting from rapid growth to stress survival by linking envelope stress, the stringent response and the catabolite repression systems. Usually binds in the 5'-UTR; binding at or near the Shine-Dalgarno sequence prevents ribosome-binding, repressing translation, binding elsewhere in the 5'-UTR can activate translation and/or stabilize the mRNA. Its function is antagonized by small RNA(s).</text>
</comment>
<comment type="similarity">
    <text evidence="5">Belongs to the CsrA/RsmA family.</text>
</comment>
<dbReference type="InterPro" id="IPR003751">
    <property type="entry name" value="CsrA"/>
</dbReference>
<keyword evidence="2 5" id="KW-0810">Translation regulation</keyword>
<evidence type="ECO:0000313" key="7">
    <source>
        <dbReference type="EMBL" id="TLG86331.1"/>
    </source>
</evidence>
<dbReference type="InterPro" id="IPR036107">
    <property type="entry name" value="CsrA_sf"/>
</dbReference>
<dbReference type="EMBL" id="VBVZ01001006">
    <property type="protein sequence ID" value="TLG86331.1"/>
    <property type="molecule type" value="Genomic_DNA"/>
</dbReference>
<dbReference type="PANTHER" id="PTHR34984">
    <property type="entry name" value="CARBON STORAGE REGULATOR"/>
    <property type="match status" value="1"/>
</dbReference>
<proteinExistence type="inferred from homology"/>
<keyword evidence="3 5" id="KW-0694">RNA-binding</keyword>
<organism evidence="7 8">
    <name type="scientific">Pseudomonas edaphica</name>
    <dbReference type="NCBI Taxonomy" id="2006980"/>
    <lineage>
        <taxon>Bacteria</taxon>
        <taxon>Pseudomonadati</taxon>
        <taxon>Pseudomonadota</taxon>
        <taxon>Gammaproteobacteria</taxon>
        <taxon>Pseudomonadales</taxon>
        <taxon>Pseudomonadaceae</taxon>
        <taxon>Pseudomonas</taxon>
    </lineage>
</organism>
<evidence type="ECO:0000256" key="2">
    <source>
        <dbReference type="ARBA" id="ARBA00022845"/>
    </source>
</evidence>
<dbReference type="Pfam" id="PF02599">
    <property type="entry name" value="CsrA"/>
    <property type="match status" value="1"/>
</dbReference>
<gene>
    <name evidence="5" type="primary">csrA</name>
    <name evidence="7" type="ORF">FEM54_32835</name>
</gene>
<comment type="subunit">
    <text evidence="5">Homodimer; the beta-strands of each monomer intercalate to form a hydrophobic core, while the alpha-helices form wings that extend away from the core.</text>
</comment>
<keyword evidence="4 5" id="KW-0010">Activator</keyword>
<feature type="compositionally biased region" description="Basic and acidic residues" evidence="6">
    <location>
        <begin position="49"/>
        <end position="61"/>
    </location>
</feature>
<feature type="region of interest" description="Disordered" evidence="6">
    <location>
        <begin position="49"/>
        <end position="76"/>
    </location>
</feature>
<evidence type="ECO:0000313" key="8">
    <source>
        <dbReference type="Proteomes" id="UP000304941"/>
    </source>
</evidence>
<evidence type="ECO:0000256" key="1">
    <source>
        <dbReference type="ARBA" id="ARBA00022490"/>
    </source>
</evidence>
<evidence type="ECO:0000256" key="4">
    <source>
        <dbReference type="ARBA" id="ARBA00023159"/>
    </source>
</evidence>
<protein>
    <recommendedName>
        <fullName evidence="5">Translational regulator CsrA</fullName>
    </recommendedName>
    <alternativeName>
        <fullName evidence="5">Carbon storage regulator</fullName>
    </alternativeName>
</protein>
<dbReference type="HAMAP" id="MF_00167">
    <property type="entry name" value="CsrA"/>
    <property type="match status" value="1"/>
</dbReference>
<keyword evidence="1 5" id="KW-0963">Cytoplasm</keyword>
<evidence type="ECO:0000256" key="3">
    <source>
        <dbReference type="ARBA" id="ARBA00022884"/>
    </source>
</evidence>